<evidence type="ECO:0000313" key="2">
    <source>
        <dbReference type="EMBL" id="AAW60190.1"/>
    </source>
</evidence>
<name>Q5FTV6_GLUOX</name>
<dbReference type="HOGENOM" id="CLU_129775_0_0_5"/>
<reference evidence="2 3" key="1">
    <citation type="journal article" date="2005" name="Nat. Biotechnol.">
        <title>Complete genome sequence of the acetic acid bacterium Gluconobacter oxydans.</title>
        <authorList>
            <person name="Prust C."/>
            <person name="Hoffmeister M."/>
            <person name="Liesegang H."/>
            <person name="Wiezer A."/>
            <person name="Fricke W.F."/>
            <person name="Ehrenreich A."/>
            <person name="Gottschalk G."/>
            <person name="Deppenmeier U."/>
        </authorList>
    </citation>
    <scope>NUCLEOTIDE SEQUENCE [LARGE SCALE GENOMIC DNA]</scope>
    <source>
        <strain evidence="2 3">621H</strain>
    </source>
</reference>
<feature type="region of interest" description="Disordered" evidence="1">
    <location>
        <begin position="130"/>
        <end position="150"/>
    </location>
</feature>
<proteinExistence type="predicted"/>
<dbReference type="KEGG" id="gox:GOX0407"/>
<dbReference type="EMBL" id="CP000009">
    <property type="protein sequence ID" value="AAW60190.1"/>
    <property type="molecule type" value="Genomic_DNA"/>
</dbReference>
<dbReference type="Proteomes" id="UP000006375">
    <property type="component" value="Chromosome"/>
</dbReference>
<dbReference type="AlphaFoldDB" id="Q5FTV6"/>
<organism evidence="2 3">
    <name type="scientific">Gluconobacter oxydans (strain 621H)</name>
    <name type="common">Gluconobacter suboxydans</name>
    <dbReference type="NCBI Taxonomy" id="290633"/>
    <lineage>
        <taxon>Bacteria</taxon>
        <taxon>Pseudomonadati</taxon>
        <taxon>Pseudomonadota</taxon>
        <taxon>Alphaproteobacteria</taxon>
        <taxon>Acetobacterales</taxon>
        <taxon>Acetobacteraceae</taxon>
        <taxon>Gluconobacter</taxon>
    </lineage>
</organism>
<protein>
    <submittedName>
        <fullName evidence="2">Uncharacterized protein</fullName>
    </submittedName>
</protein>
<evidence type="ECO:0000256" key="1">
    <source>
        <dbReference type="SAM" id="MobiDB-lite"/>
    </source>
</evidence>
<accession>Q5FTV6</accession>
<keyword evidence="3" id="KW-1185">Reference proteome</keyword>
<gene>
    <name evidence="2" type="ordered locus">GOX0407</name>
</gene>
<evidence type="ECO:0000313" key="3">
    <source>
        <dbReference type="Proteomes" id="UP000006375"/>
    </source>
</evidence>
<sequence>MGECRVCWCPREDSNLRPQDSYHFGFHRHARRHVRGLDCLFTMARKPRCRPYSLYTFLPARRKAWLGIGTIEMIRAFPEFERIHHAVSHHGAQFKTLGILCSILLSYADKQTDRISVTVPLQPYSHHIKQRKTSGIPHPSQHHPGKTRETGTLDGHIIGDEDYLSCLCYLNFFWLVF</sequence>